<gene>
    <name evidence="5" type="ORF">SAMN02745136_02525</name>
</gene>
<evidence type="ECO:0000256" key="3">
    <source>
        <dbReference type="ARBA" id="ARBA00023163"/>
    </source>
</evidence>
<dbReference type="STRING" id="1121322.SAMN02745136_02525"/>
<evidence type="ECO:0000256" key="1">
    <source>
        <dbReference type="ARBA" id="ARBA00023015"/>
    </source>
</evidence>
<protein>
    <submittedName>
        <fullName evidence="5">DNA-binding transcriptional regulator, GntR family</fullName>
    </submittedName>
</protein>
<dbReference type="Proteomes" id="UP000184386">
    <property type="component" value="Unassembled WGS sequence"/>
</dbReference>
<dbReference type="InterPro" id="IPR011663">
    <property type="entry name" value="UTRA"/>
</dbReference>
<name>A0A1M6SMV1_9FIRM</name>
<dbReference type="InterPro" id="IPR036390">
    <property type="entry name" value="WH_DNA-bd_sf"/>
</dbReference>
<dbReference type="SUPFAM" id="SSF46785">
    <property type="entry name" value="Winged helix' DNA-binding domain"/>
    <property type="match status" value="1"/>
</dbReference>
<dbReference type="AlphaFoldDB" id="A0A1M6SMV1"/>
<dbReference type="PRINTS" id="PR00035">
    <property type="entry name" value="HTHGNTR"/>
</dbReference>
<evidence type="ECO:0000259" key="4">
    <source>
        <dbReference type="PROSITE" id="PS50949"/>
    </source>
</evidence>
<dbReference type="InterPro" id="IPR036388">
    <property type="entry name" value="WH-like_DNA-bd_sf"/>
</dbReference>
<dbReference type="Gene3D" id="1.10.10.10">
    <property type="entry name" value="Winged helix-like DNA-binding domain superfamily/Winged helix DNA-binding domain"/>
    <property type="match status" value="1"/>
</dbReference>
<dbReference type="InterPro" id="IPR050679">
    <property type="entry name" value="Bact_HTH_transcr_reg"/>
</dbReference>
<dbReference type="InterPro" id="IPR028978">
    <property type="entry name" value="Chorismate_lyase_/UTRA_dom_sf"/>
</dbReference>
<dbReference type="PANTHER" id="PTHR44846">
    <property type="entry name" value="MANNOSYL-D-GLYCERATE TRANSPORT/METABOLISM SYSTEM REPRESSOR MNGR-RELATED"/>
    <property type="match status" value="1"/>
</dbReference>
<dbReference type="GO" id="GO:0003700">
    <property type="term" value="F:DNA-binding transcription factor activity"/>
    <property type="evidence" value="ECO:0007669"/>
    <property type="project" value="InterPro"/>
</dbReference>
<evidence type="ECO:0000313" key="5">
    <source>
        <dbReference type="EMBL" id="SHK46104.1"/>
    </source>
</evidence>
<dbReference type="GO" id="GO:0003677">
    <property type="term" value="F:DNA binding"/>
    <property type="evidence" value="ECO:0007669"/>
    <property type="project" value="UniProtKB-KW"/>
</dbReference>
<evidence type="ECO:0000313" key="6">
    <source>
        <dbReference type="Proteomes" id="UP000184386"/>
    </source>
</evidence>
<organism evidence="5 6">
    <name type="scientific">Anaerocolumna jejuensis DSM 15929</name>
    <dbReference type="NCBI Taxonomy" id="1121322"/>
    <lineage>
        <taxon>Bacteria</taxon>
        <taxon>Bacillati</taxon>
        <taxon>Bacillota</taxon>
        <taxon>Clostridia</taxon>
        <taxon>Lachnospirales</taxon>
        <taxon>Lachnospiraceae</taxon>
        <taxon>Anaerocolumna</taxon>
    </lineage>
</organism>
<keyword evidence="1" id="KW-0805">Transcription regulation</keyword>
<dbReference type="EMBL" id="FRAC01000012">
    <property type="protein sequence ID" value="SHK46104.1"/>
    <property type="molecule type" value="Genomic_DNA"/>
</dbReference>
<dbReference type="CDD" id="cd07377">
    <property type="entry name" value="WHTH_GntR"/>
    <property type="match status" value="1"/>
</dbReference>
<dbReference type="PANTHER" id="PTHR44846:SF1">
    <property type="entry name" value="MANNOSYL-D-GLYCERATE TRANSPORT_METABOLISM SYSTEM REPRESSOR MNGR-RELATED"/>
    <property type="match status" value="1"/>
</dbReference>
<dbReference type="SMART" id="SM00345">
    <property type="entry name" value="HTH_GNTR"/>
    <property type="match status" value="1"/>
</dbReference>
<proteinExistence type="predicted"/>
<feature type="domain" description="HTH gntR-type" evidence="4">
    <location>
        <begin position="20"/>
        <end position="88"/>
    </location>
</feature>
<dbReference type="OrthoDB" id="9815017at2"/>
<dbReference type="GO" id="GO:0045892">
    <property type="term" value="P:negative regulation of DNA-templated transcription"/>
    <property type="evidence" value="ECO:0007669"/>
    <property type="project" value="TreeGrafter"/>
</dbReference>
<dbReference type="Pfam" id="PF00392">
    <property type="entry name" value="GntR"/>
    <property type="match status" value="1"/>
</dbReference>
<evidence type="ECO:0000256" key="2">
    <source>
        <dbReference type="ARBA" id="ARBA00023125"/>
    </source>
</evidence>
<dbReference type="SUPFAM" id="SSF64288">
    <property type="entry name" value="Chorismate lyase-like"/>
    <property type="match status" value="1"/>
</dbReference>
<keyword evidence="3" id="KW-0804">Transcription</keyword>
<dbReference type="Gene3D" id="3.40.1410.10">
    <property type="entry name" value="Chorismate lyase-like"/>
    <property type="match status" value="1"/>
</dbReference>
<dbReference type="RefSeq" id="WP_073276418.1">
    <property type="nucleotide sequence ID" value="NZ_FRAC01000012.1"/>
</dbReference>
<keyword evidence="6" id="KW-1185">Reference proteome</keyword>
<dbReference type="InterPro" id="IPR000524">
    <property type="entry name" value="Tscrpt_reg_HTH_GntR"/>
</dbReference>
<reference evidence="5 6" key="1">
    <citation type="submission" date="2016-11" db="EMBL/GenBank/DDBJ databases">
        <authorList>
            <person name="Jaros S."/>
            <person name="Januszkiewicz K."/>
            <person name="Wedrychowicz H."/>
        </authorList>
    </citation>
    <scope>NUCLEOTIDE SEQUENCE [LARGE SCALE GENOMIC DNA]</scope>
    <source>
        <strain evidence="5 6">DSM 15929</strain>
    </source>
</reference>
<sequence length="255" mass="29045">MILEDNIESGTNISEEKQKKLKYVKIYDALYLKIMNGEFPPGSQLPSEPELARMMGVSRMTLRQALSLLKEDGLISNARGKGTFIIDAKNNITFEQPFTGHPVYNWCSVTPEKTELEFRIEPPSESITRTLQQKTPAVVIADRWYKNDGRVFAYSLSFLPIETISKYGIDLNDNAGFLNFIQKNLYEKSESTRINIRFSGAGNFTAQKYTLSEKGHFLMIQETLLDERKIPIAVTKHYIPVDTTNINFTLNNSTI</sequence>
<keyword evidence="2 5" id="KW-0238">DNA-binding</keyword>
<accession>A0A1M6SMV1</accession>
<dbReference type="Pfam" id="PF07702">
    <property type="entry name" value="UTRA"/>
    <property type="match status" value="1"/>
</dbReference>
<dbReference type="PROSITE" id="PS50949">
    <property type="entry name" value="HTH_GNTR"/>
    <property type="match status" value="1"/>
</dbReference>